<dbReference type="InterPro" id="IPR007344">
    <property type="entry name" value="GrpB/CoaE"/>
</dbReference>
<dbReference type="GO" id="GO:0016740">
    <property type="term" value="F:transferase activity"/>
    <property type="evidence" value="ECO:0007669"/>
    <property type="project" value="UniProtKB-KW"/>
</dbReference>
<evidence type="ECO:0000313" key="2">
    <source>
        <dbReference type="EMBL" id="TQM42683.1"/>
    </source>
</evidence>
<keyword evidence="2" id="KW-0808">Transferase</keyword>
<protein>
    <submittedName>
        <fullName evidence="2">GrpB-like predicted nucleotidyltransferase (UPF0157 family)</fullName>
    </submittedName>
</protein>
<feature type="region of interest" description="Disordered" evidence="1">
    <location>
        <begin position="153"/>
        <end position="175"/>
    </location>
</feature>
<keyword evidence="3" id="KW-1185">Reference proteome</keyword>
<evidence type="ECO:0000256" key="1">
    <source>
        <dbReference type="SAM" id="MobiDB-lite"/>
    </source>
</evidence>
<gene>
    <name evidence="2" type="ORF">FB388_0019</name>
</gene>
<reference evidence="2 3" key="1">
    <citation type="submission" date="2019-06" db="EMBL/GenBank/DDBJ databases">
        <title>Sequencing the genomes of 1000 actinobacteria strains.</title>
        <authorList>
            <person name="Klenk H.-P."/>
        </authorList>
    </citation>
    <scope>NUCLEOTIDE SEQUENCE [LARGE SCALE GENOMIC DNA]</scope>
    <source>
        <strain evidence="2 3">DSM 45511</strain>
    </source>
</reference>
<dbReference type="Proteomes" id="UP000319818">
    <property type="component" value="Unassembled WGS sequence"/>
</dbReference>
<sequence>MPIAVVVDYEPSWPVRAQRLLDEVRTALTPLARSSAFGYEHIGSTAVPELAAKPIIDLQVQMPSLPPPDELAELLAPTGFVPAHGARPDSPGVHRDIPRPGDPTDAALYEKRLLHDPERAAILHIRRADSPFAQFVVLFRDWLRNNPDQADAYQETKRRLARQHAGDPDYDDYTRSKSAFLDETHDEMRAWARTQASRPHLT</sequence>
<organism evidence="2 3">
    <name type="scientific">Pseudonocardia cypriaca</name>
    <dbReference type="NCBI Taxonomy" id="882449"/>
    <lineage>
        <taxon>Bacteria</taxon>
        <taxon>Bacillati</taxon>
        <taxon>Actinomycetota</taxon>
        <taxon>Actinomycetes</taxon>
        <taxon>Pseudonocardiales</taxon>
        <taxon>Pseudonocardiaceae</taxon>
        <taxon>Pseudonocardia</taxon>
    </lineage>
</organism>
<dbReference type="Gene3D" id="3.30.460.10">
    <property type="entry name" value="Beta Polymerase, domain 2"/>
    <property type="match status" value="1"/>
</dbReference>
<dbReference type="OrthoDB" id="9799092at2"/>
<feature type="compositionally biased region" description="Basic and acidic residues" evidence="1">
    <location>
        <begin position="154"/>
        <end position="175"/>
    </location>
</feature>
<dbReference type="AlphaFoldDB" id="A0A543G9C2"/>
<comment type="caution">
    <text evidence="2">The sequence shown here is derived from an EMBL/GenBank/DDBJ whole genome shotgun (WGS) entry which is preliminary data.</text>
</comment>
<name>A0A543G9C2_9PSEU</name>
<dbReference type="InterPro" id="IPR043519">
    <property type="entry name" value="NT_sf"/>
</dbReference>
<proteinExistence type="predicted"/>
<dbReference type="EMBL" id="VFPH01000001">
    <property type="protein sequence ID" value="TQM42683.1"/>
    <property type="molecule type" value="Genomic_DNA"/>
</dbReference>
<dbReference type="Pfam" id="PF04229">
    <property type="entry name" value="GrpB"/>
    <property type="match status" value="1"/>
</dbReference>
<dbReference type="PANTHER" id="PTHR34822">
    <property type="entry name" value="GRPB DOMAIN PROTEIN (AFU_ORTHOLOGUE AFUA_1G01530)"/>
    <property type="match status" value="1"/>
</dbReference>
<accession>A0A543G9C2</accession>
<dbReference type="PANTHER" id="PTHR34822:SF1">
    <property type="entry name" value="GRPB FAMILY PROTEIN"/>
    <property type="match status" value="1"/>
</dbReference>
<dbReference type="SUPFAM" id="SSF81301">
    <property type="entry name" value="Nucleotidyltransferase"/>
    <property type="match status" value="1"/>
</dbReference>
<evidence type="ECO:0000313" key="3">
    <source>
        <dbReference type="Proteomes" id="UP000319818"/>
    </source>
</evidence>